<keyword evidence="2" id="KW-1185">Reference proteome</keyword>
<evidence type="ECO:0000313" key="1">
    <source>
        <dbReference type="EMBL" id="SEL52623.1"/>
    </source>
</evidence>
<sequence length="196" mass="21319">MVDVFSPEFIGYQDIDRLPFELIGRITEGLLGDAVGCLDDAAGSCQENTDRGCLKYRFHVQQASRIRINDALKGDEKFSIAFLTLHVGDAPLDLIGSPILAVIDGGADEGVLMHQRIAQCLQYAGVGIGALKKARSLPEELLFAIAGHSAEGRVGIEDLRTRQLELGRGHDHRIERVPDSYIKKRASPGGKSVIKN</sequence>
<dbReference type="AntiFam" id="ANF00090">
    <property type="entry name" value="Shadow ORF (opposite yegE)"/>
</dbReference>
<organism evidence="1 2">
    <name type="scientific">Halomonas daqiaonensis</name>
    <dbReference type="NCBI Taxonomy" id="650850"/>
    <lineage>
        <taxon>Bacteria</taxon>
        <taxon>Pseudomonadati</taxon>
        <taxon>Pseudomonadota</taxon>
        <taxon>Gammaproteobacteria</taxon>
        <taxon>Oceanospirillales</taxon>
        <taxon>Halomonadaceae</taxon>
        <taxon>Halomonas</taxon>
    </lineage>
</organism>
<dbReference type="AlphaFoldDB" id="A0A1H7QXG3"/>
<dbReference type="Proteomes" id="UP000198807">
    <property type="component" value="Unassembled WGS sequence"/>
</dbReference>
<reference evidence="2" key="1">
    <citation type="submission" date="2016-10" db="EMBL/GenBank/DDBJ databases">
        <authorList>
            <person name="Varghese N."/>
            <person name="Submissions S."/>
        </authorList>
    </citation>
    <scope>NUCLEOTIDE SEQUENCE [LARGE SCALE GENOMIC DNA]</scope>
    <source>
        <strain evidence="2">CGMCC 1.9150</strain>
    </source>
</reference>
<evidence type="ECO:0000313" key="2">
    <source>
        <dbReference type="Proteomes" id="UP000198807"/>
    </source>
</evidence>
<proteinExistence type="predicted"/>
<dbReference type="EMBL" id="FOBC01000011">
    <property type="protein sequence ID" value="SEL52623.1"/>
    <property type="molecule type" value="Genomic_DNA"/>
</dbReference>
<gene>
    <name evidence="1" type="ORF">SAMN04488129_11182</name>
</gene>
<accession>A0A1H7QXG3</accession>
<protein>
    <submittedName>
        <fullName evidence="1">Uncharacterized protein</fullName>
    </submittedName>
</protein>
<name>A0A1H7QXG3_9GAMM</name>